<dbReference type="InterPro" id="IPR043427">
    <property type="entry name" value="YscJ/FliF"/>
</dbReference>
<keyword evidence="14" id="KW-1185">Reference proteome</keyword>
<dbReference type="PANTHER" id="PTHR30046:SF0">
    <property type="entry name" value="FLAGELLAR M-RING PROTEIN"/>
    <property type="match status" value="1"/>
</dbReference>
<feature type="compositionally biased region" description="Low complexity" evidence="9">
    <location>
        <begin position="302"/>
        <end position="322"/>
    </location>
</feature>
<evidence type="ECO:0000256" key="3">
    <source>
        <dbReference type="ARBA" id="ARBA00007971"/>
    </source>
</evidence>
<evidence type="ECO:0000259" key="11">
    <source>
        <dbReference type="Pfam" id="PF01514"/>
    </source>
</evidence>
<evidence type="ECO:0000256" key="8">
    <source>
        <dbReference type="ARBA" id="ARBA00023143"/>
    </source>
</evidence>
<accession>A0ABV1BVA5</accession>
<keyword evidence="5 10" id="KW-0812">Transmembrane</keyword>
<keyword evidence="8" id="KW-0975">Bacterial flagellum</keyword>
<dbReference type="InterPro" id="IPR006182">
    <property type="entry name" value="FliF_N_dom"/>
</dbReference>
<dbReference type="Pfam" id="PF01514">
    <property type="entry name" value="YscJ_FliF"/>
    <property type="match status" value="1"/>
</dbReference>
<comment type="caution">
    <text evidence="13">The sequence shown here is derived from an EMBL/GenBank/DDBJ whole genome shotgun (WGS) entry which is preliminary data.</text>
</comment>
<keyword evidence="4" id="KW-1003">Cell membrane</keyword>
<organism evidence="13 14">
    <name type="scientific">[Lactobacillus] rogosae</name>
    <dbReference type="NCBI Taxonomy" id="706562"/>
    <lineage>
        <taxon>Bacteria</taxon>
        <taxon>Bacillati</taxon>
        <taxon>Bacillota</taxon>
        <taxon>Clostridia</taxon>
        <taxon>Lachnospirales</taxon>
        <taxon>Lachnospiraceae</taxon>
        <taxon>Lachnospira</taxon>
    </lineage>
</organism>
<dbReference type="InterPro" id="IPR013556">
    <property type="entry name" value="Flag_M-ring_C"/>
</dbReference>
<comment type="subcellular location">
    <subcellularLocation>
        <location evidence="1">Bacterial flagellum basal body</location>
    </subcellularLocation>
    <subcellularLocation>
        <location evidence="2">Cell membrane</location>
        <topology evidence="2">Multi-pass membrane protein</topology>
    </subcellularLocation>
</comment>
<comment type="similarity">
    <text evidence="3">Belongs to the FliF family.</text>
</comment>
<dbReference type="EMBL" id="JBBMER010000001">
    <property type="protein sequence ID" value="MEQ2378351.1"/>
    <property type="molecule type" value="Genomic_DNA"/>
</dbReference>
<evidence type="ECO:0000259" key="12">
    <source>
        <dbReference type="Pfam" id="PF08345"/>
    </source>
</evidence>
<dbReference type="NCBIfam" id="TIGR00206">
    <property type="entry name" value="fliF"/>
    <property type="match status" value="1"/>
</dbReference>
<name>A0ABV1BVA5_9FIRM</name>
<evidence type="ECO:0000256" key="6">
    <source>
        <dbReference type="ARBA" id="ARBA00022989"/>
    </source>
</evidence>
<evidence type="ECO:0000256" key="5">
    <source>
        <dbReference type="ARBA" id="ARBA00022692"/>
    </source>
</evidence>
<gene>
    <name evidence="13" type="primary">fliF</name>
    <name evidence="13" type="ORF">WMO14_00435</name>
</gene>
<keyword evidence="7 10" id="KW-0472">Membrane</keyword>
<dbReference type="InterPro" id="IPR045851">
    <property type="entry name" value="AMP-bd_C_sf"/>
</dbReference>
<evidence type="ECO:0000313" key="13">
    <source>
        <dbReference type="EMBL" id="MEQ2378351.1"/>
    </source>
</evidence>
<feature type="domain" description="Flagellar M-ring C-terminal" evidence="12">
    <location>
        <begin position="259"/>
        <end position="377"/>
    </location>
</feature>
<proteinExistence type="inferred from homology"/>
<keyword evidence="13" id="KW-0282">Flagellum</keyword>
<dbReference type="Gene3D" id="3.30.300.30">
    <property type="match status" value="1"/>
</dbReference>
<dbReference type="Proteomes" id="UP001442364">
    <property type="component" value="Unassembled WGS sequence"/>
</dbReference>
<evidence type="ECO:0000256" key="10">
    <source>
        <dbReference type="SAM" id="Phobius"/>
    </source>
</evidence>
<feature type="domain" description="Flagellar M-ring N-terminal" evidence="11">
    <location>
        <begin position="46"/>
        <end position="216"/>
    </location>
</feature>
<sequence>MADKLKQIPQKLLDIWKSWSVKQRVLIIGSIVAFIAVVSIVAIVLTRPKYEVLVTCEDYTEMNSVTTLLTDNNHKYKINNMVVSVNSKELTACKMLLASQNIQSDGYTFEDAMKRSFTTTDSDSTKQYAHYLETKLEGDLKDMDGVKDASVTINMPEKTNSFYQAASDATVAVKLVTTKDINEDAAESMASLLAMAVGNDSTKSITIIDNKGNTLFNGAAGNNSTSGVGMNSKLKYKSQIEATTSSSLLRNIVSTGLYDDAVITLNYELDWNTVNTIAKEYTAQEGREEGLYSHSYEQESVGTNGASGTPGTTSNSGTTYDITDGTTSTSTYTVKEYDYLPNELVTTTNTDPGAIVKNGSSIAVTLIKNVTYEETQAKKLGYLDGKDWDTFKSENSEPVTLNVDNSWVDIISKGTGIDPANISVVAYQKNSFQDKASSNILSKASFWVQIVLAAAILGILVLVIIRSARPLTVEEKEPELSVEEMLASTRENQPSVDDIDLQEKSETRKAIEKFVDENPEAVALLLRNWLNEDWN</sequence>
<reference evidence="13 14" key="1">
    <citation type="submission" date="2024-03" db="EMBL/GenBank/DDBJ databases">
        <title>Human intestinal bacterial collection.</title>
        <authorList>
            <person name="Pauvert C."/>
            <person name="Hitch T.C.A."/>
            <person name="Clavel T."/>
        </authorList>
    </citation>
    <scope>NUCLEOTIDE SEQUENCE [LARGE SCALE GENOMIC DNA]</scope>
    <source>
        <strain evidence="13 14">CLA-AA-H255</strain>
    </source>
</reference>
<evidence type="ECO:0000256" key="4">
    <source>
        <dbReference type="ARBA" id="ARBA00022475"/>
    </source>
</evidence>
<evidence type="ECO:0000313" key="14">
    <source>
        <dbReference type="Proteomes" id="UP001442364"/>
    </source>
</evidence>
<dbReference type="Pfam" id="PF08345">
    <property type="entry name" value="YscJ_FliF_C"/>
    <property type="match status" value="1"/>
</dbReference>
<dbReference type="InterPro" id="IPR000067">
    <property type="entry name" value="FlgMring_FliF"/>
</dbReference>
<dbReference type="PANTHER" id="PTHR30046">
    <property type="entry name" value="FLAGELLAR M-RING PROTEIN"/>
    <property type="match status" value="1"/>
</dbReference>
<keyword evidence="13" id="KW-0969">Cilium</keyword>
<evidence type="ECO:0000256" key="9">
    <source>
        <dbReference type="SAM" id="MobiDB-lite"/>
    </source>
</evidence>
<evidence type="ECO:0000256" key="1">
    <source>
        <dbReference type="ARBA" id="ARBA00004117"/>
    </source>
</evidence>
<protein>
    <submittedName>
        <fullName evidence="13">Flagellar basal-body MS-ring/collar protein FliF</fullName>
    </submittedName>
</protein>
<keyword evidence="6 10" id="KW-1133">Transmembrane helix</keyword>
<evidence type="ECO:0000256" key="7">
    <source>
        <dbReference type="ARBA" id="ARBA00023136"/>
    </source>
</evidence>
<evidence type="ECO:0000256" key="2">
    <source>
        <dbReference type="ARBA" id="ARBA00004651"/>
    </source>
</evidence>
<keyword evidence="13" id="KW-0966">Cell projection</keyword>
<dbReference type="RefSeq" id="WP_022502713.1">
    <property type="nucleotide sequence ID" value="NZ_DAWDAH010000006.1"/>
</dbReference>
<feature type="region of interest" description="Disordered" evidence="9">
    <location>
        <begin position="299"/>
        <end position="322"/>
    </location>
</feature>
<feature type="transmembrane region" description="Helical" evidence="10">
    <location>
        <begin position="446"/>
        <end position="465"/>
    </location>
</feature>
<feature type="transmembrane region" description="Helical" evidence="10">
    <location>
        <begin position="25"/>
        <end position="45"/>
    </location>
</feature>